<dbReference type="AlphaFoldDB" id="A0A2D2Q0H2"/>
<dbReference type="KEGG" id="slw:BRW62_03755"/>
<keyword evidence="2" id="KW-1185">Reference proteome</keyword>
<sequence>MNRYDFLHCQRPYHGDFTPANFVFNANLQEFATKVSYIACLETSGKISPQDAFDQISVLWKQLKASKKGLSLEDLPD</sequence>
<evidence type="ECO:0000313" key="1">
    <source>
        <dbReference type="EMBL" id="ATS18005.1"/>
    </source>
</evidence>
<dbReference type="InterPro" id="IPR055643">
    <property type="entry name" value="DUF7219"/>
</dbReference>
<protein>
    <recommendedName>
        <fullName evidence="3">Protein kinase domain-containing protein</fullName>
    </recommendedName>
</protein>
<accession>A0A2D2Q0H2</accession>
<evidence type="ECO:0000313" key="2">
    <source>
        <dbReference type="Proteomes" id="UP000231057"/>
    </source>
</evidence>
<name>A0A2D2Q0H2_PARLV</name>
<proteinExistence type="predicted"/>
<reference evidence="1 2" key="1">
    <citation type="submission" date="2016-11" db="EMBL/GenBank/DDBJ databases">
        <title>Complete genome sequence of thermophilic cyanobacteria strain Synechococcus sp. PCC6715.</title>
        <authorList>
            <person name="Tang J."/>
            <person name="Daroch M."/>
            <person name="Liang Y."/>
            <person name="Jiang D."/>
            <person name="Shah M."/>
        </authorList>
    </citation>
    <scope>NUCLEOTIDE SEQUENCE [LARGE SCALE GENOMIC DNA]</scope>
    <source>
        <strain evidence="1 2">PCC 6715</strain>
    </source>
</reference>
<dbReference type="RefSeq" id="WP_099798361.1">
    <property type="nucleotide sequence ID" value="NZ_CP018092.1"/>
</dbReference>
<dbReference type="EMBL" id="CP018092">
    <property type="protein sequence ID" value="ATS18005.1"/>
    <property type="molecule type" value="Genomic_DNA"/>
</dbReference>
<organism evidence="1 2">
    <name type="scientific">Parathermosynechococcus lividus PCC 6715</name>
    <dbReference type="NCBI Taxonomy" id="1917166"/>
    <lineage>
        <taxon>Bacteria</taxon>
        <taxon>Bacillati</taxon>
        <taxon>Cyanobacteriota</taxon>
        <taxon>Cyanophyceae</taxon>
        <taxon>Acaryochloridales</taxon>
        <taxon>Thermosynechococcaceae</taxon>
        <taxon>Parathermosynechococcus</taxon>
    </lineage>
</organism>
<dbReference type="Pfam" id="PF23856">
    <property type="entry name" value="DUF7219"/>
    <property type="match status" value="1"/>
</dbReference>
<gene>
    <name evidence="1" type="ORF">BRW62_03755</name>
</gene>
<evidence type="ECO:0008006" key="3">
    <source>
        <dbReference type="Google" id="ProtNLM"/>
    </source>
</evidence>
<dbReference type="Proteomes" id="UP000231057">
    <property type="component" value="Chromosome"/>
</dbReference>
<dbReference type="OrthoDB" id="426986at2"/>
<reference evidence="2" key="2">
    <citation type="journal article" date="2022" name="Front. Microbiol.">
        <title>Comparative Genomic Analysis Revealed Distinct Molecular Components and Organization of CO2-Concentrating Mechanism in Thermophilic Cyanobacteria.</title>
        <authorList>
            <person name="Tang J."/>
            <person name="Zhou H."/>
            <person name="Yao D."/>
            <person name="Riaz S."/>
            <person name="You D."/>
            <person name="Klepacz-Smolka A."/>
            <person name="Daroch M."/>
        </authorList>
    </citation>
    <scope>NUCLEOTIDE SEQUENCE [LARGE SCALE GENOMIC DNA]</scope>
    <source>
        <strain evidence="2">PCC 6715</strain>
    </source>
</reference>